<evidence type="ECO:0000256" key="8">
    <source>
        <dbReference type="HAMAP-Rule" id="MF_00193"/>
    </source>
</evidence>
<feature type="binding site" evidence="8">
    <location>
        <position position="51"/>
    </location>
    <ligand>
        <name>Mg(2+)</name>
        <dbReference type="ChEBI" id="CHEBI:18420"/>
    </ligand>
</feature>
<dbReference type="InterPro" id="IPR003694">
    <property type="entry name" value="NAD_synthase"/>
</dbReference>
<dbReference type="EMBL" id="LT629774">
    <property type="protein sequence ID" value="SDR86261.1"/>
    <property type="molecule type" value="Genomic_DNA"/>
</dbReference>
<dbReference type="EC" id="6.3.1.5" evidence="8 10"/>
<evidence type="ECO:0000256" key="5">
    <source>
        <dbReference type="ARBA" id="ARBA00022840"/>
    </source>
</evidence>
<comment type="subunit">
    <text evidence="8">Homodimer.</text>
</comment>
<feature type="domain" description="NAD/GMP synthase" evidence="11">
    <location>
        <begin position="151"/>
        <end position="316"/>
    </location>
</feature>
<name>A0A1H1MHF4_9FLAO</name>
<organism evidence="12 13">
    <name type="scientific">Winogradskyella sediminis</name>
    <dbReference type="NCBI Taxonomy" id="1382466"/>
    <lineage>
        <taxon>Bacteria</taxon>
        <taxon>Pseudomonadati</taxon>
        <taxon>Bacteroidota</taxon>
        <taxon>Flavobacteriia</taxon>
        <taxon>Flavobacteriales</taxon>
        <taxon>Flavobacteriaceae</taxon>
        <taxon>Winogradskyella</taxon>
    </lineage>
</organism>
<evidence type="ECO:0000256" key="10">
    <source>
        <dbReference type="RuleBase" id="RU003812"/>
    </source>
</evidence>
<dbReference type="GO" id="GO:0003952">
    <property type="term" value="F:NAD+ synthase (glutamine-hydrolyzing) activity"/>
    <property type="evidence" value="ECO:0007669"/>
    <property type="project" value="InterPro"/>
</dbReference>
<dbReference type="Pfam" id="PF02540">
    <property type="entry name" value="NAD_synthase"/>
    <property type="match status" value="2"/>
</dbReference>
<dbReference type="PANTHER" id="PTHR23090:SF9">
    <property type="entry name" value="GLUTAMINE-DEPENDENT NAD(+) SYNTHETASE"/>
    <property type="match status" value="1"/>
</dbReference>
<comment type="catalytic activity">
    <reaction evidence="8 10">
        <text>deamido-NAD(+) + NH4(+) + ATP = AMP + diphosphate + NAD(+) + H(+)</text>
        <dbReference type="Rhea" id="RHEA:21188"/>
        <dbReference type="ChEBI" id="CHEBI:15378"/>
        <dbReference type="ChEBI" id="CHEBI:28938"/>
        <dbReference type="ChEBI" id="CHEBI:30616"/>
        <dbReference type="ChEBI" id="CHEBI:33019"/>
        <dbReference type="ChEBI" id="CHEBI:57540"/>
        <dbReference type="ChEBI" id="CHEBI:58437"/>
        <dbReference type="ChEBI" id="CHEBI:456215"/>
        <dbReference type="EC" id="6.3.1.5"/>
    </reaction>
</comment>
<dbReference type="GO" id="GO:0004359">
    <property type="term" value="F:glutaminase activity"/>
    <property type="evidence" value="ECO:0007669"/>
    <property type="project" value="InterPro"/>
</dbReference>
<dbReference type="STRING" id="1249933.SAMN04489797_0321"/>
<keyword evidence="2 8" id="KW-0436">Ligase</keyword>
<dbReference type="UniPathway" id="UPA00253">
    <property type="reaction ID" value="UER00333"/>
</dbReference>
<keyword evidence="13" id="KW-1185">Reference proteome</keyword>
<feature type="domain" description="NAD/GMP synthase" evidence="11">
    <location>
        <begin position="23"/>
        <end position="108"/>
    </location>
</feature>
<evidence type="ECO:0000256" key="6">
    <source>
        <dbReference type="ARBA" id="ARBA00022842"/>
    </source>
</evidence>
<keyword evidence="5 8" id="KW-0067">ATP-binding</keyword>
<dbReference type="NCBIfam" id="TIGR00552">
    <property type="entry name" value="nadE"/>
    <property type="match status" value="1"/>
</dbReference>
<feature type="binding site" description="in other chain" evidence="8">
    <location>
        <position position="216"/>
    </location>
    <ligand>
        <name>deamido-NAD(+)</name>
        <dbReference type="ChEBI" id="CHEBI:58437"/>
        <note>ligand shared between two neighboring subunits</note>
    </ligand>
</feature>
<feature type="binding site" evidence="8">
    <location>
        <position position="208"/>
    </location>
    <ligand>
        <name>Mg(2+)</name>
        <dbReference type="ChEBI" id="CHEBI:18420"/>
    </ligand>
</feature>
<dbReference type="RefSeq" id="WP_092443597.1">
    <property type="nucleotide sequence ID" value="NZ_LT629774.1"/>
</dbReference>
<gene>
    <name evidence="8" type="primary">nadE</name>
    <name evidence="12" type="ORF">SAMN04489797_0321</name>
</gene>
<feature type="binding site" description="in other chain" evidence="8">
    <location>
        <position position="183"/>
    </location>
    <ligand>
        <name>deamido-NAD(+)</name>
        <dbReference type="ChEBI" id="CHEBI:58437"/>
        <note>ligand shared between two neighboring subunits</note>
    </ligand>
</feature>
<evidence type="ECO:0000256" key="1">
    <source>
        <dbReference type="ARBA" id="ARBA00005859"/>
    </source>
</evidence>
<evidence type="ECO:0000313" key="12">
    <source>
        <dbReference type="EMBL" id="SDR86261.1"/>
    </source>
</evidence>
<dbReference type="InterPro" id="IPR014729">
    <property type="entry name" value="Rossmann-like_a/b/a_fold"/>
</dbReference>
<reference evidence="12 13" key="1">
    <citation type="submission" date="2016-10" db="EMBL/GenBank/DDBJ databases">
        <authorList>
            <person name="Varghese N."/>
            <person name="Submissions S."/>
        </authorList>
    </citation>
    <scope>NUCLEOTIDE SEQUENCE [LARGE SCALE GENOMIC DNA]</scope>
    <source>
        <strain evidence="12 13">RHA_55</strain>
    </source>
</reference>
<dbReference type="GO" id="GO:0005737">
    <property type="term" value="C:cytoplasm"/>
    <property type="evidence" value="ECO:0007669"/>
    <property type="project" value="InterPro"/>
</dbReference>
<protein>
    <recommendedName>
        <fullName evidence="8 10">NH(3)-dependent NAD(+) synthetase</fullName>
        <ecNumber evidence="8 10">6.3.1.5</ecNumber>
    </recommendedName>
</protein>
<keyword evidence="3 8" id="KW-0479">Metal-binding</keyword>
<feature type="binding site" evidence="8">
    <location>
        <position position="232"/>
    </location>
    <ligand>
        <name>ATP</name>
        <dbReference type="ChEBI" id="CHEBI:30616"/>
    </ligand>
</feature>
<evidence type="ECO:0000256" key="4">
    <source>
        <dbReference type="ARBA" id="ARBA00022741"/>
    </source>
</evidence>
<dbReference type="GO" id="GO:0046872">
    <property type="term" value="F:metal ion binding"/>
    <property type="evidence" value="ECO:0007669"/>
    <property type="project" value="UniProtKB-KW"/>
</dbReference>
<proteinExistence type="inferred from homology"/>
<comment type="pathway">
    <text evidence="8">Cofactor biosynthesis; NAD(+) biosynthesis; NAD(+) from deamido-NAD(+) (ammonia route): step 1/1.</text>
</comment>
<feature type="binding site" evidence="8">
    <location>
        <position position="203"/>
    </location>
    <ligand>
        <name>ATP</name>
        <dbReference type="ChEBI" id="CHEBI:30616"/>
    </ligand>
</feature>
<comment type="similarity">
    <text evidence="1 8 9">Belongs to the NAD synthetase family.</text>
</comment>
<dbReference type="AlphaFoldDB" id="A0A1H1MHF4"/>
<dbReference type="GO" id="GO:0008795">
    <property type="term" value="F:NAD+ synthase activity"/>
    <property type="evidence" value="ECO:0007669"/>
    <property type="project" value="UniProtKB-UniRule"/>
</dbReference>
<dbReference type="InterPro" id="IPR022926">
    <property type="entry name" value="NH(3)-dep_NAD(+)_synth"/>
</dbReference>
<evidence type="ECO:0000256" key="2">
    <source>
        <dbReference type="ARBA" id="ARBA00022598"/>
    </source>
</evidence>
<evidence type="ECO:0000256" key="3">
    <source>
        <dbReference type="ARBA" id="ARBA00022723"/>
    </source>
</evidence>
<feature type="binding site" evidence="8">
    <location>
        <begin position="45"/>
        <end position="52"/>
    </location>
    <ligand>
        <name>ATP</name>
        <dbReference type="ChEBI" id="CHEBI:30616"/>
    </ligand>
</feature>
<evidence type="ECO:0000313" key="13">
    <source>
        <dbReference type="Proteomes" id="UP000198963"/>
    </source>
</evidence>
<keyword evidence="7 8" id="KW-0520">NAD</keyword>
<evidence type="ECO:0000259" key="11">
    <source>
        <dbReference type="Pfam" id="PF02540"/>
    </source>
</evidence>
<dbReference type="CDD" id="cd00553">
    <property type="entry name" value="NAD_synthase"/>
    <property type="match status" value="1"/>
</dbReference>
<dbReference type="SUPFAM" id="SSF52402">
    <property type="entry name" value="Adenine nucleotide alpha hydrolases-like"/>
    <property type="match status" value="1"/>
</dbReference>
<dbReference type="PANTHER" id="PTHR23090">
    <property type="entry name" value="NH 3 /GLUTAMINE-DEPENDENT NAD + SYNTHETASE"/>
    <property type="match status" value="1"/>
</dbReference>
<keyword evidence="4 8" id="KW-0547">Nucleotide-binding</keyword>
<dbReference type="Proteomes" id="UP000198963">
    <property type="component" value="Chromosome I"/>
</dbReference>
<sequence>MTTARKPFSKDILHLENIDTVCNDIISKLKNDVARKLQRRGAVIGISGGIDSSVCMALSAKAFGPNKVTAIMLPEQDSSDDSRLLAEKLATKFNVTDTIVEDITKALDGFGCYQRRDDAIARVITSFDPTVDKAKIEIKQSAASHLPPAFSVTVIKPNGEIISKLLPVKEYLQIVASTNFKQRSRMSMLYYHAERLHYAVIGTPNKHEVEQGFFVKYGDGGADIMPIGHLYKTQVYQLAHHLGVPQEIINRTPTTDTYTAEQTQEDFFYQMPFEEMDLIWYGWEHQYPADEVAKVMDKTTEDIENIYKNFERKRKTTEYLRMRPIF</sequence>
<dbReference type="Gene3D" id="3.40.50.620">
    <property type="entry name" value="HUPs"/>
    <property type="match status" value="1"/>
</dbReference>
<comment type="caution">
    <text evidence="8">Lacks conserved residue(s) required for the propagation of feature annotation.</text>
</comment>
<accession>A0A1H1MHF4</accession>
<keyword evidence="6 8" id="KW-0460">Magnesium</keyword>
<comment type="function">
    <text evidence="8">Catalyzes the ATP-dependent amidation of deamido-NAD to form NAD. Uses ammonia as a nitrogen source.</text>
</comment>
<feature type="binding site" evidence="8">
    <location>
        <position position="254"/>
    </location>
    <ligand>
        <name>ATP</name>
        <dbReference type="ChEBI" id="CHEBI:30616"/>
    </ligand>
</feature>
<dbReference type="GO" id="GO:0005524">
    <property type="term" value="F:ATP binding"/>
    <property type="evidence" value="ECO:0007669"/>
    <property type="project" value="UniProtKB-UniRule"/>
</dbReference>
<dbReference type="NCBIfam" id="NF002048">
    <property type="entry name" value="PRK00876.1"/>
    <property type="match status" value="1"/>
</dbReference>
<dbReference type="GO" id="GO:0009435">
    <property type="term" value="P:NAD+ biosynthetic process"/>
    <property type="evidence" value="ECO:0007669"/>
    <property type="project" value="UniProtKB-UniRule"/>
</dbReference>
<dbReference type="HAMAP" id="MF_00193">
    <property type="entry name" value="NadE_ammonia_dep"/>
    <property type="match status" value="1"/>
</dbReference>
<evidence type="ECO:0000256" key="7">
    <source>
        <dbReference type="ARBA" id="ARBA00023027"/>
    </source>
</evidence>
<dbReference type="InterPro" id="IPR022310">
    <property type="entry name" value="NAD/GMP_synthase"/>
</dbReference>
<feature type="binding site" evidence="8">
    <location>
        <position position="223"/>
    </location>
    <ligand>
        <name>deamido-NAD(+)</name>
        <dbReference type="ChEBI" id="CHEBI:58437"/>
        <note>ligand shared between two neighboring subunits</note>
    </ligand>
</feature>
<evidence type="ECO:0000256" key="9">
    <source>
        <dbReference type="RuleBase" id="RU003811"/>
    </source>
</evidence>